<gene>
    <name evidence="1" type="ORF">TorRG33x02_131910</name>
</gene>
<comment type="caution">
    <text evidence="1">The sequence shown here is derived from an EMBL/GenBank/DDBJ whole genome shotgun (WGS) entry which is preliminary data.</text>
</comment>
<keyword evidence="2" id="KW-1185">Reference proteome</keyword>
<name>A0A2P5EZL5_TREOI</name>
<dbReference type="EMBL" id="JXTC01000078">
    <property type="protein sequence ID" value="PON90973.1"/>
    <property type="molecule type" value="Genomic_DNA"/>
</dbReference>
<evidence type="ECO:0000313" key="2">
    <source>
        <dbReference type="Proteomes" id="UP000237000"/>
    </source>
</evidence>
<dbReference type="OrthoDB" id="10424677at2759"/>
<dbReference type="InParanoid" id="A0A2P5EZL5"/>
<dbReference type="Proteomes" id="UP000237000">
    <property type="component" value="Unassembled WGS sequence"/>
</dbReference>
<evidence type="ECO:0000313" key="1">
    <source>
        <dbReference type="EMBL" id="PON90973.1"/>
    </source>
</evidence>
<accession>A0A2P5EZL5</accession>
<dbReference type="AlphaFoldDB" id="A0A2P5EZL5"/>
<protein>
    <submittedName>
        <fullName evidence="1">Uncharacterized protein</fullName>
    </submittedName>
</protein>
<organism evidence="1 2">
    <name type="scientific">Trema orientale</name>
    <name type="common">Charcoal tree</name>
    <name type="synonym">Celtis orientalis</name>
    <dbReference type="NCBI Taxonomy" id="63057"/>
    <lineage>
        <taxon>Eukaryota</taxon>
        <taxon>Viridiplantae</taxon>
        <taxon>Streptophyta</taxon>
        <taxon>Embryophyta</taxon>
        <taxon>Tracheophyta</taxon>
        <taxon>Spermatophyta</taxon>
        <taxon>Magnoliopsida</taxon>
        <taxon>eudicotyledons</taxon>
        <taxon>Gunneridae</taxon>
        <taxon>Pentapetalae</taxon>
        <taxon>rosids</taxon>
        <taxon>fabids</taxon>
        <taxon>Rosales</taxon>
        <taxon>Cannabaceae</taxon>
        <taxon>Trema</taxon>
    </lineage>
</organism>
<reference evidence="2" key="1">
    <citation type="submission" date="2016-06" db="EMBL/GenBank/DDBJ databases">
        <title>Parallel loss of symbiosis genes in relatives of nitrogen-fixing non-legume Parasponia.</title>
        <authorList>
            <person name="Van Velzen R."/>
            <person name="Holmer R."/>
            <person name="Bu F."/>
            <person name="Rutten L."/>
            <person name="Van Zeijl A."/>
            <person name="Liu W."/>
            <person name="Santuari L."/>
            <person name="Cao Q."/>
            <person name="Sharma T."/>
            <person name="Shen D."/>
            <person name="Roswanjaya Y."/>
            <person name="Wardhani T."/>
            <person name="Kalhor M.S."/>
            <person name="Jansen J."/>
            <person name="Van den Hoogen J."/>
            <person name="Gungor B."/>
            <person name="Hartog M."/>
            <person name="Hontelez J."/>
            <person name="Verver J."/>
            <person name="Yang W.-C."/>
            <person name="Schijlen E."/>
            <person name="Repin R."/>
            <person name="Schilthuizen M."/>
            <person name="Schranz E."/>
            <person name="Heidstra R."/>
            <person name="Miyata K."/>
            <person name="Fedorova E."/>
            <person name="Kohlen W."/>
            <person name="Bisseling T."/>
            <person name="Smit S."/>
            <person name="Geurts R."/>
        </authorList>
    </citation>
    <scope>NUCLEOTIDE SEQUENCE [LARGE SCALE GENOMIC DNA]</scope>
    <source>
        <strain evidence="2">cv. RG33-2</strain>
    </source>
</reference>
<sequence length="94" mass="9841">MVGSVITCGADGMFVLLQRPSRQPVWLDSGSCPQTAGFASSATDILSAAYVARSLAGDFTVLSFWLVLSMLSLLRGGTRKQTRLQGSGSTATLV</sequence>
<proteinExistence type="predicted"/>